<feature type="transmembrane region" description="Helical" evidence="13">
    <location>
        <begin position="456"/>
        <end position="476"/>
    </location>
</feature>
<keyword evidence="4" id="KW-1003">Cell membrane</keyword>
<feature type="binding site" evidence="12">
    <location>
        <position position="434"/>
    </location>
    <ligand>
        <name>K(+)</name>
        <dbReference type="ChEBI" id="CHEBI:29103"/>
    </ligand>
</feature>
<dbReference type="NCBIfam" id="TIGR00933">
    <property type="entry name" value="2a38"/>
    <property type="match status" value="1"/>
</dbReference>
<evidence type="ECO:0000256" key="5">
    <source>
        <dbReference type="ARBA" id="ARBA00022519"/>
    </source>
</evidence>
<keyword evidence="7 13" id="KW-0812">Transmembrane</keyword>
<dbReference type="Pfam" id="PF02386">
    <property type="entry name" value="TrkH"/>
    <property type="match status" value="1"/>
</dbReference>
<comment type="similarity">
    <text evidence="2">Belongs to the TrkH potassium transport family.</text>
</comment>
<feature type="transmembrane region" description="Helical" evidence="13">
    <location>
        <begin position="70"/>
        <end position="92"/>
    </location>
</feature>
<dbReference type="GO" id="GO:0015379">
    <property type="term" value="F:potassium:chloride symporter activity"/>
    <property type="evidence" value="ECO:0007669"/>
    <property type="project" value="InterPro"/>
</dbReference>
<keyword evidence="5" id="KW-0997">Cell inner membrane</keyword>
<evidence type="ECO:0000256" key="1">
    <source>
        <dbReference type="ARBA" id="ARBA00004429"/>
    </source>
</evidence>
<name>A0A832D273_9BACT</name>
<evidence type="ECO:0000256" key="13">
    <source>
        <dbReference type="SAM" id="Phobius"/>
    </source>
</evidence>
<evidence type="ECO:0000256" key="6">
    <source>
        <dbReference type="ARBA" id="ARBA00022538"/>
    </source>
</evidence>
<evidence type="ECO:0000256" key="7">
    <source>
        <dbReference type="ARBA" id="ARBA00022692"/>
    </source>
</evidence>
<feature type="binding site" evidence="12">
    <location>
        <position position="317"/>
    </location>
    <ligand>
        <name>K(+)</name>
        <dbReference type="ChEBI" id="CHEBI:29103"/>
    </ligand>
</feature>
<feature type="transmembrane region" description="Helical" evidence="13">
    <location>
        <begin position="185"/>
        <end position="208"/>
    </location>
</feature>
<feature type="transmembrane region" description="Helical" evidence="13">
    <location>
        <begin position="391"/>
        <end position="413"/>
    </location>
</feature>
<keyword evidence="6" id="KW-0633">Potassium transport</keyword>
<evidence type="ECO:0000256" key="11">
    <source>
        <dbReference type="ARBA" id="ARBA00023136"/>
    </source>
</evidence>
<comment type="caution">
    <text evidence="14">The sequence shown here is derived from an EMBL/GenBank/DDBJ whole genome shotgun (WGS) entry which is preliminary data.</text>
</comment>
<dbReference type="PIRSF" id="PIRSF006247">
    <property type="entry name" value="TrkH"/>
    <property type="match status" value="1"/>
</dbReference>
<feature type="transmembrane region" description="Helical" evidence="13">
    <location>
        <begin position="137"/>
        <end position="164"/>
    </location>
</feature>
<keyword evidence="8 12" id="KW-0630">Potassium</keyword>
<feature type="binding site" evidence="12">
    <location>
        <position position="221"/>
    </location>
    <ligand>
        <name>K(+)</name>
        <dbReference type="ChEBI" id="CHEBI:29103"/>
    </ligand>
</feature>
<organism evidence="14">
    <name type="scientific">Ignavibacterium album</name>
    <dbReference type="NCBI Taxonomy" id="591197"/>
    <lineage>
        <taxon>Bacteria</taxon>
        <taxon>Pseudomonadati</taxon>
        <taxon>Ignavibacteriota</taxon>
        <taxon>Ignavibacteria</taxon>
        <taxon>Ignavibacteriales</taxon>
        <taxon>Ignavibacteriaceae</taxon>
        <taxon>Ignavibacterium</taxon>
    </lineage>
</organism>
<sequence>MLNYRLITNIIGFLLILTGLFMMSGIPFSVYYQDNDIFVLLGCGISTSIIGALLWFFTRKTERTDIGKREGYLIVSLGWLVMSLFGAVPFVLHGSIPSYTDAFFEIMSGFTTTGASILNDIEALPHGLLFWRSISQWIGGMGIIVLSLAILPLLGIGGMQLYAAEVPGITKDKFHPRVKETAKRLWGIYVILTSLETVLLMFAGMNFFDAINHSFTTLATGGFSTKNASIAYYTSPFIQYILIIFMFLAGTNFTLHYFALHRNFSFVKTNDEFKAYSIFILITAIVIMILHHPHLEISLEEKFRQSLFHVVSLVTTTGYVSSDYENWAIFSRIIFFVLLFIGGCAGSTGGSIKIVRHYLLFKNGFLELKRLVHPRAVIPVRVNGKAIAPEIISNVQAFFILYILIFVLSSIILSVTGLDFLTSIGASATCLGNVGPGIGTVGPVANFSHLSDFAKILLSFLMLIGRLELFTVLVIFSPSFWRR</sequence>
<feature type="transmembrane region" description="Helical" evidence="13">
    <location>
        <begin position="329"/>
        <end position="352"/>
    </location>
</feature>
<keyword evidence="12" id="KW-0479">Metal-binding</keyword>
<evidence type="ECO:0000313" key="14">
    <source>
        <dbReference type="EMBL" id="HGT48273.1"/>
    </source>
</evidence>
<dbReference type="PANTHER" id="PTHR32024">
    <property type="entry name" value="TRK SYSTEM POTASSIUM UPTAKE PROTEIN TRKG-RELATED"/>
    <property type="match status" value="1"/>
</dbReference>
<dbReference type="AlphaFoldDB" id="A0A832D273"/>
<evidence type="ECO:0000256" key="3">
    <source>
        <dbReference type="ARBA" id="ARBA00022448"/>
    </source>
</evidence>
<keyword evidence="11 13" id="KW-0472">Membrane</keyword>
<evidence type="ECO:0000256" key="10">
    <source>
        <dbReference type="ARBA" id="ARBA00023065"/>
    </source>
</evidence>
<keyword evidence="3" id="KW-0813">Transport</keyword>
<evidence type="ECO:0000256" key="8">
    <source>
        <dbReference type="ARBA" id="ARBA00022958"/>
    </source>
</evidence>
<evidence type="ECO:0000256" key="9">
    <source>
        <dbReference type="ARBA" id="ARBA00022989"/>
    </source>
</evidence>
<evidence type="ECO:0000256" key="12">
    <source>
        <dbReference type="PIRSR" id="PIRSR006247-1"/>
    </source>
</evidence>
<proteinExistence type="inferred from homology"/>
<keyword evidence="9 13" id="KW-1133">Transmembrane helix</keyword>
<feature type="binding site" evidence="12">
    <location>
        <position position="112"/>
    </location>
    <ligand>
        <name>K(+)</name>
        <dbReference type="ChEBI" id="CHEBI:29103"/>
    </ligand>
</feature>
<feature type="transmembrane region" description="Helical" evidence="13">
    <location>
        <begin position="237"/>
        <end position="261"/>
    </location>
</feature>
<dbReference type="EMBL" id="DSVI01000011">
    <property type="protein sequence ID" value="HGT48273.1"/>
    <property type="molecule type" value="Genomic_DNA"/>
</dbReference>
<keyword evidence="10" id="KW-0406">Ion transport</keyword>
<feature type="binding site" evidence="12">
    <location>
        <position position="316"/>
    </location>
    <ligand>
        <name>K(+)</name>
        <dbReference type="ChEBI" id="CHEBI:29103"/>
    </ligand>
</feature>
<dbReference type="GO" id="GO:0046872">
    <property type="term" value="F:metal ion binding"/>
    <property type="evidence" value="ECO:0007669"/>
    <property type="project" value="UniProtKB-KW"/>
</dbReference>
<feature type="transmembrane region" description="Helical" evidence="13">
    <location>
        <begin position="37"/>
        <end position="58"/>
    </location>
</feature>
<dbReference type="PANTHER" id="PTHR32024:SF2">
    <property type="entry name" value="TRK SYSTEM POTASSIUM UPTAKE PROTEIN TRKG-RELATED"/>
    <property type="match status" value="1"/>
</dbReference>
<dbReference type="InterPro" id="IPR003445">
    <property type="entry name" value="Cat_transpt"/>
</dbReference>
<evidence type="ECO:0000256" key="2">
    <source>
        <dbReference type="ARBA" id="ARBA00009137"/>
    </source>
</evidence>
<feature type="transmembrane region" description="Helical" evidence="13">
    <location>
        <begin position="7"/>
        <end position="31"/>
    </location>
</feature>
<feature type="transmembrane region" description="Helical" evidence="13">
    <location>
        <begin position="273"/>
        <end position="291"/>
    </location>
</feature>
<gene>
    <name evidence="14" type="ORF">ENS56_09570</name>
</gene>
<dbReference type="GO" id="GO:0005886">
    <property type="term" value="C:plasma membrane"/>
    <property type="evidence" value="ECO:0007669"/>
    <property type="project" value="UniProtKB-SubCell"/>
</dbReference>
<comment type="subcellular location">
    <subcellularLocation>
        <location evidence="1">Cell inner membrane</location>
        <topology evidence="1">Multi-pass membrane protein</topology>
    </subcellularLocation>
</comment>
<feature type="binding site" evidence="12">
    <location>
        <position position="113"/>
    </location>
    <ligand>
        <name>K(+)</name>
        <dbReference type="ChEBI" id="CHEBI:29103"/>
    </ligand>
</feature>
<reference evidence="14" key="1">
    <citation type="journal article" date="2020" name="mSystems">
        <title>Genome- and Community-Level Interaction Insights into Carbon Utilization and Element Cycling Functions of Hydrothermarchaeota in Hydrothermal Sediment.</title>
        <authorList>
            <person name="Zhou Z."/>
            <person name="Liu Y."/>
            <person name="Xu W."/>
            <person name="Pan J."/>
            <person name="Luo Z.H."/>
            <person name="Li M."/>
        </authorList>
    </citation>
    <scope>NUCLEOTIDE SEQUENCE [LARGE SCALE GENOMIC DNA]</scope>
    <source>
        <strain evidence="14">SpSt-500</strain>
    </source>
</reference>
<evidence type="ECO:0000256" key="4">
    <source>
        <dbReference type="ARBA" id="ARBA00022475"/>
    </source>
</evidence>
<accession>A0A832D273</accession>
<feature type="binding site" evidence="12">
    <location>
        <position position="433"/>
    </location>
    <ligand>
        <name>K(+)</name>
        <dbReference type="ChEBI" id="CHEBI:29103"/>
    </ligand>
</feature>
<protein>
    <submittedName>
        <fullName evidence="14">TrkH family potassium uptake protein</fullName>
    </submittedName>
</protein>
<dbReference type="InterPro" id="IPR004772">
    <property type="entry name" value="TrkH"/>
</dbReference>